<dbReference type="InterPro" id="IPR051788">
    <property type="entry name" value="MFS_Transporter"/>
</dbReference>
<evidence type="ECO:0000256" key="2">
    <source>
        <dbReference type="ARBA" id="ARBA00022692"/>
    </source>
</evidence>
<feature type="region of interest" description="Disordered" evidence="5">
    <location>
        <begin position="1"/>
        <end position="23"/>
    </location>
</feature>
<dbReference type="Proteomes" id="UP000600139">
    <property type="component" value="Unassembled WGS sequence"/>
</dbReference>
<keyword evidence="3 6" id="KW-1133">Transmembrane helix</keyword>
<reference evidence="7" key="1">
    <citation type="submission" date="2021-01" db="EMBL/GenBank/DDBJ databases">
        <title>Modified the classification status of verrucomicrobia.</title>
        <authorList>
            <person name="Feng X."/>
        </authorList>
    </citation>
    <scope>NUCLEOTIDE SEQUENCE</scope>
    <source>
        <strain evidence="7">JCM 18052</strain>
    </source>
</reference>
<dbReference type="AlphaFoldDB" id="A0A934R647"/>
<dbReference type="InterPro" id="IPR011701">
    <property type="entry name" value="MFS"/>
</dbReference>
<dbReference type="Gene3D" id="1.20.1250.20">
    <property type="entry name" value="MFS general substrate transporter like domains"/>
    <property type="match status" value="1"/>
</dbReference>
<dbReference type="GO" id="GO:0016020">
    <property type="term" value="C:membrane"/>
    <property type="evidence" value="ECO:0007669"/>
    <property type="project" value="UniProtKB-SubCell"/>
</dbReference>
<feature type="transmembrane region" description="Helical" evidence="6">
    <location>
        <begin position="372"/>
        <end position="391"/>
    </location>
</feature>
<keyword evidence="4 6" id="KW-0472">Membrane</keyword>
<evidence type="ECO:0000313" key="8">
    <source>
        <dbReference type="Proteomes" id="UP000600139"/>
    </source>
</evidence>
<dbReference type="RefSeq" id="WP_200351091.1">
    <property type="nucleotide sequence ID" value="NZ_BAABHZ010000006.1"/>
</dbReference>
<accession>A0A934R647</accession>
<dbReference type="GO" id="GO:0022857">
    <property type="term" value="F:transmembrane transporter activity"/>
    <property type="evidence" value="ECO:0007669"/>
    <property type="project" value="InterPro"/>
</dbReference>
<feature type="transmembrane region" description="Helical" evidence="6">
    <location>
        <begin position="66"/>
        <end position="84"/>
    </location>
</feature>
<comment type="caution">
    <text evidence="7">The sequence shown here is derived from an EMBL/GenBank/DDBJ whole genome shotgun (WGS) entry which is preliminary data.</text>
</comment>
<feature type="transmembrane region" description="Helical" evidence="6">
    <location>
        <begin position="35"/>
        <end position="54"/>
    </location>
</feature>
<dbReference type="Pfam" id="PF07690">
    <property type="entry name" value="MFS_1"/>
    <property type="match status" value="1"/>
</dbReference>
<dbReference type="PANTHER" id="PTHR23514:SF13">
    <property type="entry name" value="INNER MEMBRANE PROTEIN YBJJ"/>
    <property type="match status" value="1"/>
</dbReference>
<evidence type="ECO:0000256" key="3">
    <source>
        <dbReference type="ARBA" id="ARBA00022989"/>
    </source>
</evidence>
<name>A0A934R647_9BACT</name>
<keyword evidence="8" id="KW-1185">Reference proteome</keyword>
<proteinExistence type="predicted"/>
<feature type="transmembrane region" description="Helical" evidence="6">
    <location>
        <begin position="315"/>
        <end position="335"/>
    </location>
</feature>
<feature type="transmembrane region" description="Helical" evidence="6">
    <location>
        <begin position="347"/>
        <end position="366"/>
    </location>
</feature>
<evidence type="ECO:0000256" key="6">
    <source>
        <dbReference type="SAM" id="Phobius"/>
    </source>
</evidence>
<dbReference type="CDD" id="cd17393">
    <property type="entry name" value="MFS_MosC_like"/>
    <property type="match status" value="1"/>
</dbReference>
<feature type="transmembrane region" description="Helical" evidence="6">
    <location>
        <begin position="181"/>
        <end position="206"/>
    </location>
</feature>
<evidence type="ECO:0000313" key="7">
    <source>
        <dbReference type="EMBL" id="MBK1816135.1"/>
    </source>
</evidence>
<evidence type="ECO:0000256" key="5">
    <source>
        <dbReference type="SAM" id="MobiDB-lite"/>
    </source>
</evidence>
<feature type="transmembrane region" description="Helical" evidence="6">
    <location>
        <begin position="227"/>
        <end position="246"/>
    </location>
</feature>
<keyword evidence="2 6" id="KW-0812">Transmembrane</keyword>
<dbReference type="InterPro" id="IPR036259">
    <property type="entry name" value="MFS_trans_sf"/>
</dbReference>
<feature type="transmembrane region" description="Helical" evidence="6">
    <location>
        <begin position="119"/>
        <end position="139"/>
    </location>
</feature>
<feature type="transmembrane region" description="Helical" evidence="6">
    <location>
        <begin position="96"/>
        <end position="113"/>
    </location>
</feature>
<organism evidence="7 8">
    <name type="scientific">Luteolibacter yonseiensis</name>
    <dbReference type="NCBI Taxonomy" id="1144680"/>
    <lineage>
        <taxon>Bacteria</taxon>
        <taxon>Pseudomonadati</taxon>
        <taxon>Verrucomicrobiota</taxon>
        <taxon>Verrucomicrobiia</taxon>
        <taxon>Verrucomicrobiales</taxon>
        <taxon>Verrucomicrobiaceae</taxon>
        <taxon>Luteolibacter</taxon>
    </lineage>
</organism>
<evidence type="ECO:0000256" key="4">
    <source>
        <dbReference type="ARBA" id="ARBA00023136"/>
    </source>
</evidence>
<sequence>MREDERVNETTADEAGLSAGCGPAVSSRPRIAASLFFLVDGMIFGTWATLIPSFKSKFGLTEADLSIALLGMVIGAIVSMPVAGQSIARRGSRANLNFLAPGFCIALVLLAIAPGFPTFVAAATLFGAFKGAFDVSVNAQGIAIENSVGKPIIATFQALWSIGGLLAALAVGFALRLGAGAVPIALTVSAAMILVVVSSAGSLLAGDKAPSKTGGGFKFPNGKLLKIGILACMALFTEGVMMDWSAVYSSTVSGAAPWLAPIAYGIFSCCMAAGRLSGDHLIGRHGPLKILKTGGWLTTAGLVVIIGIHEWPATFFGLALAGFGLANLVPILLGAGGRAHEGGVGQGVAAISMMGYFGFLAGPPLIGGISHFIGLPGAFVVVILFSAFIALRGNLLLGAPPTTTES</sequence>
<dbReference type="EMBL" id="JAENIK010000011">
    <property type="protein sequence ID" value="MBK1816135.1"/>
    <property type="molecule type" value="Genomic_DNA"/>
</dbReference>
<evidence type="ECO:0000256" key="1">
    <source>
        <dbReference type="ARBA" id="ARBA00004141"/>
    </source>
</evidence>
<gene>
    <name evidence="7" type="ORF">JIN84_10970</name>
</gene>
<dbReference type="PANTHER" id="PTHR23514">
    <property type="entry name" value="BYPASS OF STOP CODON PROTEIN 6"/>
    <property type="match status" value="1"/>
</dbReference>
<feature type="transmembrane region" description="Helical" evidence="6">
    <location>
        <begin position="258"/>
        <end position="278"/>
    </location>
</feature>
<comment type="subcellular location">
    <subcellularLocation>
        <location evidence="1">Membrane</location>
        <topology evidence="1">Multi-pass membrane protein</topology>
    </subcellularLocation>
</comment>
<feature type="transmembrane region" description="Helical" evidence="6">
    <location>
        <begin position="151"/>
        <end position="175"/>
    </location>
</feature>
<feature type="transmembrane region" description="Helical" evidence="6">
    <location>
        <begin position="290"/>
        <end position="309"/>
    </location>
</feature>
<protein>
    <submittedName>
        <fullName evidence="7">MFS transporter</fullName>
    </submittedName>
</protein>
<dbReference type="SUPFAM" id="SSF103473">
    <property type="entry name" value="MFS general substrate transporter"/>
    <property type="match status" value="1"/>
</dbReference>